<dbReference type="PANTHER" id="PTHR43677">
    <property type="entry name" value="SHORT-CHAIN DEHYDROGENASE/REDUCTASE"/>
    <property type="match status" value="1"/>
</dbReference>
<sequence length="373" mass="41687">MVKNQLVLVNSSLSFDEEINIYSIVLEGQPLNFAIVPSQLPDFDWQIKGLAEMVLVEKIGFSCNYRDRAILLQQHHSFSQGQTTQFDAVGFGSEFVARVIQVGSGVTNLQVGDLVINSGSYPYNGNGGRPGLPTNSASLRYDVLHSGNLVKVPSNVSPEKLAGFTIGAITSLSMLEKLNLKVEDKILLTAATSNTALFVLEALRCRYPSIYVSSRSKEHKQWFLDKGVKKFICPENGSLESEISKVAQQIDGFDAIIDPFFDINVEMAVTNLRHFGRYITCGFFDQFHFIDKSFRRYVPDANIIFEHILIKNLVVFGNCLGLDRHLNLGIQYLSEGHMDVNVDSISNDSSIQKFLDRSFVSSNRLGKVIFMYD</sequence>
<name>A0A1H7B6Q6_9BACT</name>
<dbReference type="InterPro" id="IPR036291">
    <property type="entry name" value="NAD(P)-bd_dom_sf"/>
</dbReference>
<dbReference type="AlphaFoldDB" id="A0A1H7B6Q6"/>
<dbReference type="PANTHER" id="PTHR43677:SF4">
    <property type="entry name" value="QUINONE OXIDOREDUCTASE-LIKE PROTEIN 2"/>
    <property type="match status" value="1"/>
</dbReference>
<dbReference type="Pfam" id="PF08240">
    <property type="entry name" value="ADH_N"/>
    <property type="match status" value="1"/>
</dbReference>
<dbReference type="EMBL" id="FNXY01000011">
    <property type="protein sequence ID" value="SEJ69960.1"/>
    <property type="molecule type" value="Genomic_DNA"/>
</dbReference>
<dbReference type="SUPFAM" id="SSF51735">
    <property type="entry name" value="NAD(P)-binding Rossmann-fold domains"/>
    <property type="match status" value="1"/>
</dbReference>
<dbReference type="OrthoDB" id="9787435at2"/>
<dbReference type="GO" id="GO:0016491">
    <property type="term" value="F:oxidoreductase activity"/>
    <property type="evidence" value="ECO:0007669"/>
    <property type="project" value="TreeGrafter"/>
</dbReference>
<dbReference type="InterPro" id="IPR051397">
    <property type="entry name" value="Zn-ADH-like_protein"/>
</dbReference>
<organism evidence="2 3">
    <name type="scientific">Dyadobacter koreensis</name>
    <dbReference type="NCBI Taxonomy" id="408657"/>
    <lineage>
        <taxon>Bacteria</taxon>
        <taxon>Pseudomonadati</taxon>
        <taxon>Bacteroidota</taxon>
        <taxon>Cytophagia</taxon>
        <taxon>Cytophagales</taxon>
        <taxon>Spirosomataceae</taxon>
        <taxon>Dyadobacter</taxon>
    </lineage>
</organism>
<dbReference type="Gene3D" id="3.90.180.10">
    <property type="entry name" value="Medium-chain alcohol dehydrogenases, catalytic domain"/>
    <property type="match status" value="1"/>
</dbReference>
<dbReference type="InterPro" id="IPR013154">
    <property type="entry name" value="ADH-like_N"/>
</dbReference>
<keyword evidence="3" id="KW-1185">Reference proteome</keyword>
<proteinExistence type="predicted"/>
<dbReference type="InterPro" id="IPR011032">
    <property type="entry name" value="GroES-like_sf"/>
</dbReference>
<gene>
    <name evidence="2" type="ORF">SAMN04487995_6021</name>
</gene>
<dbReference type="RefSeq" id="WP_090341996.1">
    <property type="nucleotide sequence ID" value="NZ_FNXY01000011.1"/>
</dbReference>
<evidence type="ECO:0000313" key="2">
    <source>
        <dbReference type="EMBL" id="SEJ69960.1"/>
    </source>
</evidence>
<dbReference type="SUPFAM" id="SSF50129">
    <property type="entry name" value="GroES-like"/>
    <property type="match status" value="1"/>
</dbReference>
<dbReference type="CDD" id="cd05188">
    <property type="entry name" value="MDR"/>
    <property type="match status" value="1"/>
</dbReference>
<evidence type="ECO:0000313" key="3">
    <source>
        <dbReference type="Proteomes" id="UP000199532"/>
    </source>
</evidence>
<accession>A0A1H7B6Q6</accession>
<feature type="domain" description="Alcohol dehydrogenase-like N-terminal" evidence="1">
    <location>
        <begin position="54"/>
        <end position="116"/>
    </location>
</feature>
<protein>
    <submittedName>
        <fullName evidence="2">NADPH:quinone reductase</fullName>
    </submittedName>
</protein>
<dbReference type="Proteomes" id="UP000199532">
    <property type="component" value="Unassembled WGS sequence"/>
</dbReference>
<dbReference type="STRING" id="408657.SAMN04487995_6021"/>
<evidence type="ECO:0000259" key="1">
    <source>
        <dbReference type="Pfam" id="PF08240"/>
    </source>
</evidence>
<reference evidence="2 3" key="1">
    <citation type="submission" date="2016-10" db="EMBL/GenBank/DDBJ databases">
        <authorList>
            <person name="de Groot N.N."/>
        </authorList>
    </citation>
    <scope>NUCLEOTIDE SEQUENCE [LARGE SCALE GENOMIC DNA]</scope>
    <source>
        <strain evidence="2 3">DSM 19938</strain>
    </source>
</reference>